<keyword evidence="2" id="KW-1133">Transmembrane helix</keyword>
<proteinExistence type="predicted"/>
<reference evidence="4 5" key="1">
    <citation type="submission" date="2017-10" db="EMBL/GenBank/DDBJ databases">
        <title>Novel microbial diversity and functional potential in the marine mammal oral microbiome.</title>
        <authorList>
            <person name="Dudek N.K."/>
            <person name="Sun C.L."/>
            <person name="Burstein D."/>
            <person name="Kantor R.S."/>
            <person name="Aliaga Goltsman D.S."/>
            <person name="Bik E.M."/>
            <person name="Thomas B.C."/>
            <person name="Banfield J.F."/>
            <person name="Relman D.A."/>
        </authorList>
    </citation>
    <scope>NUCLEOTIDE SEQUENCE [LARGE SCALE GENOMIC DNA]</scope>
    <source>
        <strain evidence="4">DOLJORAL78_47_21</strain>
    </source>
</reference>
<keyword evidence="2" id="KW-0472">Membrane</keyword>
<feature type="transmembrane region" description="Helical" evidence="2">
    <location>
        <begin position="141"/>
        <end position="161"/>
    </location>
</feature>
<evidence type="ECO:0000256" key="2">
    <source>
        <dbReference type="SAM" id="Phobius"/>
    </source>
</evidence>
<sequence length="296" mass="32599">MYIASIVTECPACSTRFKVTPGQLKIAHGQVRCGHCLQVFSAVEHKETRKPTKQRSAIRKQPPGTTNKTATPTHAAPKSDSRQTRTTAELAQNTKKPYTPQPSGEEGTAIENQPSPEQAPLSIQAEPVTLTQPIQSQSSSFGWLISLFIALSLLAGQLFWFNRAELSQKPTLAPVYAMICGHFQCNLPTKIDLEKVSNQQISIKPHPEIENAILLDLSLINTADFQQPYPLLKLNFSDLKGRPVAGRIFHPADYLSTELARANRMPINQPVQITLELMSPGPRGISYSLELLASQP</sequence>
<dbReference type="AlphaFoldDB" id="A0A2G6JJR0"/>
<feature type="region of interest" description="Disordered" evidence="1">
    <location>
        <begin position="45"/>
        <end position="119"/>
    </location>
</feature>
<evidence type="ECO:0000259" key="3">
    <source>
        <dbReference type="Pfam" id="PF13719"/>
    </source>
</evidence>
<dbReference type="NCBIfam" id="TIGR02098">
    <property type="entry name" value="MJ0042_CXXC"/>
    <property type="match status" value="1"/>
</dbReference>
<name>A0A2G6JJR0_NEPCE</name>
<dbReference type="Proteomes" id="UP000243469">
    <property type="component" value="Unassembled WGS sequence"/>
</dbReference>
<evidence type="ECO:0000256" key="1">
    <source>
        <dbReference type="SAM" id="MobiDB-lite"/>
    </source>
</evidence>
<evidence type="ECO:0000313" key="5">
    <source>
        <dbReference type="Proteomes" id="UP000243469"/>
    </source>
</evidence>
<feature type="domain" description="Zinc finger/thioredoxin putative" evidence="3">
    <location>
        <begin position="7"/>
        <end position="42"/>
    </location>
</feature>
<dbReference type="InterPro" id="IPR011723">
    <property type="entry name" value="Znf/thioredoxin_put"/>
</dbReference>
<feature type="compositionally biased region" description="Polar residues" evidence="1">
    <location>
        <begin position="84"/>
        <end position="96"/>
    </location>
</feature>
<accession>A0A2G6JJR0</accession>
<protein>
    <recommendedName>
        <fullName evidence="3">Zinc finger/thioredoxin putative domain-containing protein</fullName>
    </recommendedName>
</protein>
<dbReference type="InterPro" id="IPR021834">
    <property type="entry name" value="DUF3426"/>
</dbReference>
<evidence type="ECO:0000313" key="4">
    <source>
        <dbReference type="EMBL" id="PIE23645.1"/>
    </source>
</evidence>
<comment type="caution">
    <text evidence="4">The sequence shown here is derived from an EMBL/GenBank/DDBJ whole genome shotgun (WGS) entry which is preliminary data.</text>
</comment>
<feature type="compositionally biased region" description="Polar residues" evidence="1">
    <location>
        <begin position="63"/>
        <end position="72"/>
    </location>
</feature>
<dbReference type="EMBL" id="PDSH01000020">
    <property type="protein sequence ID" value="PIE23645.1"/>
    <property type="molecule type" value="Genomic_DNA"/>
</dbReference>
<dbReference type="Pfam" id="PF13719">
    <property type="entry name" value="Zn_ribbon_5"/>
    <property type="match status" value="1"/>
</dbReference>
<gene>
    <name evidence="4" type="ORF">CSA60_04315</name>
</gene>
<dbReference type="Pfam" id="PF11906">
    <property type="entry name" value="DUF3426"/>
    <property type="match status" value="1"/>
</dbReference>
<organism evidence="4 5">
    <name type="scientific">Neptuniibacter caesariensis</name>
    <dbReference type="NCBI Taxonomy" id="207954"/>
    <lineage>
        <taxon>Bacteria</taxon>
        <taxon>Pseudomonadati</taxon>
        <taxon>Pseudomonadota</taxon>
        <taxon>Gammaproteobacteria</taxon>
        <taxon>Oceanospirillales</taxon>
        <taxon>Oceanospirillaceae</taxon>
        <taxon>Neptuniibacter</taxon>
    </lineage>
</organism>
<keyword evidence="2" id="KW-0812">Transmembrane</keyword>